<proteinExistence type="predicted"/>
<dbReference type="PANTHER" id="PTHR46612:SF1">
    <property type="entry name" value="XYLOSIDE XYLOSYLTRANSFERASE 1"/>
    <property type="match status" value="1"/>
</dbReference>
<dbReference type="GO" id="GO:0140560">
    <property type="term" value="F:xylosyl alpha-1,3-xylosyltransferase activity"/>
    <property type="evidence" value="ECO:0007669"/>
    <property type="project" value="TreeGrafter"/>
</dbReference>
<sequence>MAWKAKNLQNVIFVGIISFMLIALLHNLQSKTSKFKTPFVIKYQNQSNFKTSNILFNQSNLRRKQNYSCHNIESIPFRNTDELHVMFIFHRAEPHGTLQRNFFRCVASIFEKTLKPFSKITCHIIGDFKSFQVAKDVFRDLRLYDLVKLEHHSNDALVEKARLLLRPLLQSLSIRRHHFSDPLFFISTVLHRLLPRNISKLILLDVDLIFKSDISGLFSLFDKFAGGQVIGIARENQPVYRHVFTEYRQRHPDTKIGEPPPEGITGVNSGVLLLDLDKLRCSDAYNSMFQPDHIPGLVRNYSIHANLGDQDFYTLIQLERPELLYLLPCGWNRQLCQWWRMDELKQVFDLFFACEEPVHVFHGNCKTNISSV</sequence>
<comment type="caution">
    <text evidence="2">The sequence shown here is derived from an EMBL/GenBank/DDBJ whole genome shotgun (WGS) entry which is preliminary data.</text>
</comment>
<evidence type="ECO:0000313" key="3">
    <source>
        <dbReference type="Proteomes" id="UP001283361"/>
    </source>
</evidence>
<dbReference type="PANTHER" id="PTHR46612">
    <property type="entry name" value="XYLOSIDE XYLOSYLTRANSFERASE 1"/>
    <property type="match status" value="1"/>
</dbReference>
<dbReference type="GO" id="GO:0005789">
    <property type="term" value="C:endoplasmic reticulum membrane"/>
    <property type="evidence" value="ECO:0007669"/>
    <property type="project" value="TreeGrafter"/>
</dbReference>
<evidence type="ECO:0000313" key="2">
    <source>
        <dbReference type="EMBL" id="KAK3734555.1"/>
    </source>
</evidence>
<keyword evidence="1" id="KW-0812">Transmembrane</keyword>
<dbReference type="InterPro" id="IPR029044">
    <property type="entry name" value="Nucleotide-diphossugar_trans"/>
</dbReference>
<protein>
    <recommendedName>
        <fullName evidence="4">Xyloside xylosyltransferase 1</fullName>
    </recommendedName>
</protein>
<name>A0AAE0Y7F4_9GAST</name>
<keyword evidence="1" id="KW-1133">Transmembrane helix</keyword>
<dbReference type="GO" id="GO:0016266">
    <property type="term" value="P:protein O-linked glycosylation via N-acetyl-galactosamine"/>
    <property type="evidence" value="ECO:0007669"/>
    <property type="project" value="TreeGrafter"/>
</dbReference>
<evidence type="ECO:0008006" key="4">
    <source>
        <dbReference type="Google" id="ProtNLM"/>
    </source>
</evidence>
<dbReference type="InterPro" id="IPR042465">
    <property type="entry name" value="XXLT1"/>
</dbReference>
<dbReference type="Gene3D" id="3.90.550.10">
    <property type="entry name" value="Spore Coat Polysaccharide Biosynthesis Protein SpsA, Chain A"/>
    <property type="match status" value="1"/>
</dbReference>
<dbReference type="InterPro" id="IPR002495">
    <property type="entry name" value="Glyco_trans_8"/>
</dbReference>
<organism evidence="2 3">
    <name type="scientific">Elysia crispata</name>
    <name type="common">lettuce slug</name>
    <dbReference type="NCBI Taxonomy" id="231223"/>
    <lineage>
        <taxon>Eukaryota</taxon>
        <taxon>Metazoa</taxon>
        <taxon>Spiralia</taxon>
        <taxon>Lophotrochozoa</taxon>
        <taxon>Mollusca</taxon>
        <taxon>Gastropoda</taxon>
        <taxon>Heterobranchia</taxon>
        <taxon>Euthyneura</taxon>
        <taxon>Panpulmonata</taxon>
        <taxon>Sacoglossa</taxon>
        <taxon>Placobranchoidea</taxon>
        <taxon>Plakobranchidae</taxon>
        <taxon>Elysia</taxon>
    </lineage>
</organism>
<evidence type="ECO:0000256" key="1">
    <source>
        <dbReference type="SAM" id="Phobius"/>
    </source>
</evidence>
<dbReference type="SUPFAM" id="SSF53448">
    <property type="entry name" value="Nucleotide-diphospho-sugar transferases"/>
    <property type="match status" value="1"/>
</dbReference>
<dbReference type="Proteomes" id="UP001283361">
    <property type="component" value="Unassembled WGS sequence"/>
</dbReference>
<dbReference type="EMBL" id="JAWDGP010006844">
    <property type="protein sequence ID" value="KAK3734555.1"/>
    <property type="molecule type" value="Genomic_DNA"/>
</dbReference>
<dbReference type="Pfam" id="PF01501">
    <property type="entry name" value="Glyco_transf_8"/>
    <property type="match status" value="1"/>
</dbReference>
<keyword evidence="3" id="KW-1185">Reference proteome</keyword>
<gene>
    <name evidence="2" type="ORF">RRG08_003463</name>
</gene>
<accession>A0AAE0Y7F4</accession>
<feature type="transmembrane region" description="Helical" evidence="1">
    <location>
        <begin position="7"/>
        <end position="28"/>
    </location>
</feature>
<keyword evidence="1" id="KW-0472">Membrane</keyword>
<dbReference type="AlphaFoldDB" id="A0AAE0Y7F4"/>
<reference evidence="2" key="1">
    <citation type="journal article" date="2023" name="G3 (Bethesda)">
        <title>A reference genome for the long-term kleptoplast-retaining sea slug Elysia crispata morphotype clarki.</title>
        <authorList>
            <person name="Eastman K.E."/>
            <person name="Pendleton A.L."/>
            <person name="Shaikh M.A."/>
            <person name="Suttiyut T."/>
            <person name="Ogas R."/>
            <person name="Tomko P."/>
            <person name="Gavelis G."/>
            <person name="Widhalm J.R."/>
            <person name="Wisecaver J.H."/>
        </authorList>
    </citation>
    <scope>NUCLEOTIDE SEQUENCE</scope>
    <source>
        <strain evidence="2">ECLA1</strain>
    </source>
</reference>